<name>A0A8S1HJX5_9PELO</name>
<evidence type="ECO:0000256" key="1">
    <source>
        <dbReference type="SAM" id="Coils"/>
    </source>
</evidence>
<protein>
    <recommendedName>
        <fullName evidence="4">BZIP domain-containing protein</fullName>
    </recommendedName>
</protein>
<feature type="coiled-coil region" evidence="1">
    <location>
        <begin position="139"/>
        <end position="180"/>
    </location>
</feature>
<organism evidence="2 3">
    <name type="scientific">Caenorhabditis auriculariae</name>
    <dbReference type="NCBI Taxonomy" id="2777116"/>
    <lineage>
        <taxon>Eukaryota</taxon>
        <taxon>Metazoa</taxon>
        <taxon>Ecdysozoa</taxon>
        <taxon>Nematoda</taxon>
        <taxon>Chromadorea</taxon>
        <taxon>Rhabditida</taxon>
        <taxon>Rhabditina</taxon>
        <taxon>Rhabditomorpha</taxon>
        <taxon>Rhabditoidea</taxon>
        <taxon>Rhabditidae</taxon>
        <taxon>Peloderinae</taxon>
        <taxon>Caenorhabditis</taxon>
    </lineage>
</organism>
<dbReference type="Proteomes" id="UP000835052">
    <property type="component" value="Unassembled WGS sequence"/>
</dbReference>
<gene>
    <name evidence="2" type="ORF">CAUJ_LOCUS12875</name>
</gene>
<keyword evidence="1" id="KW-0175">Coiled coil</keyword>
<comment type="caution">
    <text evidence="2">The sequence shown here is derived from an EMBL/GenBank/DDBJ whole genome shotgun (WGS) entry which is preliminary data.</text>
</comment>
<sequence>MAESCFRSEDEQIRSLLDDPEYPFVKTEDPIFYNHEYEKNLLMSYDLDLGESCGSDSEAVNHQYNWYSEKETSHLTSVPVNLTTSGPLIKVEPANSLSDRRALKVSPVVDFSTYQSSKRGRPSKQTSNSKMANYARNYREMKKNQLATAEVHLKELQEEIRLLREENRRMQVALEDANTEISHLRTVIDEDSSLANVVSRMNDRCSFPILRSSTASVCLHVGENGTTVEVCKTCADNSKMHLQQKYKLDSIKIDPDLELFNGDFSSIEQFIS</sequence>
<dbReference type="EMBL" id="CAJGYM010000083">
    <property type="protein sequence ID" value="CAD6196964.1"/>
    <property type="molecule type" value="Genomic_DNA"/>
</dbReference>
<reference evidence="2" key="1">
    <citation type="submission" date="2020-10" db="EMBL/GenBank/DDBJ databases">
        <authorList>
            <person name="Kikuchi T."/>
        </authorList>
    </citation>
    <scope>NUCLEOTIDE SEQUENCE</scope>
    <source>
        <strain evidence="2">NKZ352</strain>
    </source>
</reference>
<dbReference type="OrthoDB" id="5873018at2759"/>
<keyword evidence="3" id="KW-1185">Reference proteome</keyword>
<evidence type="ECO:0000313" key="2">
    <source>
        <dbReference type="EMBL" id="CAD6196964.1"/>
    </source>
</evidence>
<dbReference type="CDD" id="cd14686">
    <property type="entry name" value="bZIP"/>
    <property type="match status" value="1"/>
</dbReference>
<dbReference type="AlphaFoldDB" id="A0A8S1HJX5"/>
<accession>A0A8S1HJX5</accession>
<evidence type="ECO:0000313" key="3">
    <source>
        <dbReference type="Proteomes" id="UP000835052"/>
    </source>
</evidence>
<evidence type="ECO:0008006" key="4">
    <source>
        <dbReference type="Google" id="ProtNLM"/>
    </source>
</evidence>
<proteinExistence type="predicted"/>